<dbReference type="AlphaFoldDB" id="A0A9X2S184"/>
<dbReference type="EMBL" id="JANKBY010000075">
    <property type="protein sequence ID" value="MCR1822748.1"/>
    <property type="molecule type" value="Genomic_DNA"/>
</dbReference>
<proteinExistence type="predicted"/>
<accession>A0A9X2S184</accession>
<reference evidence="1" key="1">
    <citation type="submission" date="2022-07" db="EMBL/GenBank/DDBJ databases">
        <title>Enhanced cultured diversity of the mouse gut microbiota enables custom-made synthetic communities.</title>
        <authorList>
            <person name="Afrizal A."/>
        </authorList>
    </citation>
    <scope>NUCLEOTIDE SEQUENCE</scope>
    <source>
        <strain evidence="1">DSM 29186</strain>
    </source>
</reference>
<comment type="caution">
    <text evidence="1">The sequence shown here is derived from an EMBL/GenBank/DDBJ whole genome shotgun (WGS) entry which is preliminary data.</text>
</comment>
<name>A0A9X2S184_9FIRM</name>
<keyword evidence="2" id="KW-1185">Reference proteome</keyword>
<dbReference type="Proteomes" id="UP001140817">
    <property type="component" value="Unassembled WGS sequence"/>
</dbReference>
<evidence type="ECO:0000313" key="2">
    <source>
        <dbReference type="Proteomes" id="UP001140817"/>
    </source>
</evidence>
<dbReference type="RefSeq" id="WP_257560379.1">
    <property type="nucleotide sequence ID" value="NZ_JANKBY010000075.1"/>
</dbReference>
<organism evidence="1 2">
    <name type="scientific">Terrisporobacter muris</name>
    <dbReference type="NCBI Taxonomy" id="2963284"/>
    <lineage>
        <taxon>Bacteria</taxon>
        <taxon>Bacillati</taxon>
        <taxon>Bacillota</taxon>
        <taxon>Clostridia</taxon>
        <taxon>Peptostreptococcales</taxon>
        <taxon>Peptostreptococcaceae</taxon>
        <taxon>Terrisporobacter</taxon>
    </lineage>
</organism>
<sequence>MDKFDFMSLIAEILSEFKTEELDDIGKQMKNVIDNQVKLEKEYAKMGLR</sequence>
<protein>
    <submittedName>
        <fullName evidence="1">Uncharacterized protein</fullName>
    </submittedName>
</protein>
<evidence type="ECO:0000313" key="1">
    <source>
        <dbReference type="EMBL" id="MCR1822748.1"/>
    </source>
</evidence>
<gene>
    <name evidence="1" type="ORF">NSA58_08110</name>
</gene>